<organism evidence="1 2">
    <name type="scientific">Bauhinia variegata</name>
    <name type="common">Purple orchid tree</name>
    <name type="synonym">Phanera variegata</name>
    <dbReference type="NCBI Taxonomy" id="167791"/>
    <lineage>
        <taxon>Eukaryota</taxon>
        <taxon>Viridiplantae</taxon>
        <taxon>Streptophyta</taxon>
        <taxon>Embryophyta</taxon>
        <taxon>Tracheophyta</taxon>
        <taxon>Spermatophyta</taxon>
        <taxon>Magnoliopsida</taxon>
        <taxon>eudicotyledons</taxon>
        <taxon>Gunneridae</taxon>
        <taxon>Pentapetalae</taxon>
        <taxon>rosids</taxon>
        <taxon>fabids</taxon>
        <taxon>Fabales</taxon>
        <taxon>Fabaceae</taxon>
        <taxon>Cercidoideae</taxon>
        <taxon>Cercideae</taxon>
        <taxon>Bauhiniinae</taxon>
        <taxon>Bauhinia</taxon>
    </lineage>
</organism>
<dbReference type="Proteomes" id="UP000828941">
    <property type="component" value="Chromosome 13"/>
</dbReference>
<evidence type="ECO:0000313" key="1">
    <source>
        <dbReference type="EMBL" id="KAI4298709.1"/>
    </source>
</evidence>
<name>A0ACB9KN65_BAUVA</name>
<evidence type="ECO:0000313" key="2">
    <source>
        <dbReference type="Proteomes" id="UP000828941"/>
    </source>
</evidence>
<gene>
    <name evidence="1" type="ORF">L6164_032235</name>
</gene>
<accession>A0ACB9KN65</accession>
<proteinExistence type="predicted"/>
<protein>
    <submittedName>
        <fullName evidence="1">Uncharacterized protein</fullName>
    </submittedName>
</protein>
<keyword evidence="2" id="KW-1185">Reference proteome</keyword>
<comment type="caution">
    <text evidence="1">The sequence shown here is derived from an EMBL/GenBank/DDBJ whole genome shotgun (WGS) entry which is preliminary data.</text>
</comment>
<sequence length="98" mass="10805">MCELVVTLHKCYSRIVSPDGRYVSESLIPAKYAYVGLSTATTERFKCKFQHQVSALHGWVPDFIGDYMHNSVFTISAAPCQLLGYTAPGILSDGFGIK</sequence>
<dbReference type="EMBL" id="CM039438">
    <property type="protein sequence ID" value="KAI4298709.1"/>
    <property type="molecule type" value="Genomic_DNA"/>
</dbReference>
<reference evidence="1 2" key="1">
    <citation type="journal article" date="2022" name="DNA Res.">
        <title>Chromosomal-level genome assembly of the orchid tree Bauhinia variegata (Leguminosae; Cercidoideae) supports the allotetraploid origin hypothesis of Bauhinia.</title>
        <authorList>
            <person name="Zhong Y."/>
            <person name="Chen Y."/>
            <person name="Zheng D."/>
            <person name="Pang J."/>
            <person name="Liu Y."/>
            <person name="Luo S."/>
            <person name="Meng S."/>
            <person name="Qian L."/>
            <person name="Wei D."/>
            <person name="Dai S."/>
            <person name="Zhou R."/>
        </authorList>
    </citation>
    <scope>NUCLEOTIDE SEQUENCE [LARGE SCALE GENOMIC DNA]</scope>
    <source>
        <strain evidence="1">BV-YZ2020</strain>
    </source>
</reference>